<evidence type="ECO:0000256" key="2">
    <source>
        <dbReference type="ARBA" id="ARBA00023043"/>
    </source>
</evidence>
<feature type="repeat" description="ANK" evidence="3">
    <location>
        <begin position="231"/>
        <end position="263"/>
    </location>
</feature>
<organism evidence="4 5">
    <name type="scientific">Polarella glacialis</name>
    <name type="common">Dinoflagellate</name>
    <dbReference type="NCBI Taxonomy" id="89957"/>
    <lineage>
        <taxon>Eukaryota</taxon>
        <taxon>Sar</taxon>
        <taxon>Alveolata</taxon>
        <taxon>Dinophyceae</taxon>
        <taxon>Suessiales</taxon>
        <taxon>Suessiaceae</taxon>
        <taxon>Polarella</taxon>
    </lineage>
</organism>
<dbReference type="Pfam" id="PF00023">
    <property type="entry name" value="Ank"/>
    <property type="match status" value="2"/>
</dbReference>
<evidence type="ECO:0000256" key="1">
    <source>
        <dbReference type="ARBA" id="ARBA00022737"/>
    </source>
</evidence>
<dbReference type="SUPFAM" id="SSF48403">
    <property type="entry name" value="Ankyrin repeat"/>
    <property type="match status" value="2"/>
</dbReference>
<name>A0A813H5E8_POLGL</name>
<keyword evidence="1" id="KW-0677">Repeat</keyword>
<dbReference type="InterPro" id="IPR002110">
    <property type="entry name" value="Ankyrin_rpt"/>
</dbReference>
<dbReference type="SMART" id="SM00248">
    <property type="entry name" value="ANK"/>
    <property type="match status" value="10"/>
</dbReference>
<dbReference type="AlphaFoldDB" id="A0A813H5E8"/>
<dbReference type="EMBL" id="CAJNNV010030573">
    <property type="protein sequence ID" value="CAE8632959.1"/>
    <property type="molecule type" value="Genomic_DNA"/>
</dbReference>
<keyword evidence="2 3" id="KW-0040">ANK repeat</keyword>
<keyword evidence="5" id="KW-1185">Reference proteome</keyword>
<sequence length="465" mass="49575">RGAFPDSRAVVDSVCANENNNNQELLEVLLRARGDPNSKYNGKTAMTCAAQQCSLPLTWKLLHAGAYIDSSNQEGYTPLLVALYTGCEELSSFFINHRANIKASTPSGDNALQLACVHCMSNVARLLLDHNISVNHKDTQGFTALHTATKYDCADIVSDLLNNVFTDANDVDDKGKTPLFYAAALDLAGIMNLLIEKGADVNQRAQGELTPLMEAVVVGKLQADVGLVDSSGNTALWMAASHGEKEVANLLLTSGSAPYLDQKGKDGATPLAAAAWAARPEAMQLLIDWKADVGATNKAGYTPLTLATLYTGHLEPEGVASNPTAVNLLTDQIRRVGQVTELLVNGKADPNPQNDEGFTPVNSLLRFKKNSWAVPGEAAVFAAAVQQDVQWLLQHGGSATQGNKYSVTPLHLAAYNGYPQAAALLIQMRANVNAQNAWKKTPLQLTGAGAGQLEIAAMLRRHGAH</sequence>
<protein>
    <submittedName>
        <fullName evidence="4">Uncharacterized protein</fullName>
    </submittedName>
</protein>
<dbReference type="OMA" id="RFNWKEI"/>
<evidence type="ECO:0000313" key="5">
    <source>
        <dbReference type="Proteomes" id="UP000654075"/>
    </source>
</evidence>
<dbReference type="PANTHER" id="PTHR24198">
    <property type="entry name" value="ANKYRIN REPEAT AND PROTEIN KINASE DOMAIN-CONTAINING PROTEIN"/>
    <property type="match status" value="1"/>
</dbReference>
<feature type="repeat" description="ANK" evidence="3">
    <location>
        <begin position="266"/>
        <end position="298"/>
    </location>
</feature>
<gene>
    <name evidence="4" type="ORF">PGLA1383_LOCUS48878</name>
</gene>
<evidence type="ECO:0000313" key="4">
    <source>
        <dbReference type="EMBL" id="CAE8632959.1"/>
    </source>
</evidence>
<dbReference type="OrthoDB" id="432028at2759"/>
<dbReference type="Gene3D" id="1.25.40.20">
    <property type="entry name" value="Ankyrin repeat-containing domain"/>
    <property type="match status" value="4"/>
</dbReference>
<dbReference type="InterPro" id="IPR036770">
    <property type="entry name" value="Ankyrin_rpt-contain_sf"/>
</dbReference>
<accession>A0A813H5E8</accession>
<reference evidence="4" key="1">
    <citation type="submission" date="2021-02" db="EMBL/GenBank/DDBJ databases">
        <authorList>
            <person name="Dougan E. K."/>
            <person name="Rhodes N."/>
            <person name="Thang M."/>
            <person name="Chan C."/>
        </authorList>
    </citation>
    <scope>NUCLEOTIDE SEQUENCE</scope>
</reference>
<feature type="repeat" description="ANK" evidence="3">
    <location>
        <begin position="107"/>
        <end position="139"/>
    </location>
</feature>
<feature type="non-terminal residue" evidence="4">
    <location>
        <position position="1"/>
    </location>
</feature>
<feature type="repeat" description="ANK" evidence="3">
    <location>
        <begin position="174"/>
        <end position="206"/>
    </location>
</feature>
<dbReference type="PROSITE" id="PS50088">
    <property type="entry name" value="ANK_REPEAT"/>
    <property type="match status" value="5"/>
</dbReference>
<evidence type="ECO:0000256" key="3">
    <source>
        <dbReference type="PROSITE-ProRule" id="PRU00023"/>
    </source>
</evidence>
<proteinExistence type="predicted"/>
<dbReference type="PROSITE" id="PS50297">
    <property type="entry name" value="ANK_REP_REGION"/>
    <property type="match status" value="3"/>
</dbReference>
<dbReference type="PRINTS" id="PR01415">
    <property type="entry name" value="ANKYRIN"/>
</dbReference>
<feature type="repeat" description="ANK" evidence="3">
    <location>
        <begin position="405"/>
        <end position="437"/>
    </location>
</feature>
<comment type="caution">
    <text evidence="4">The sequence shown here is derived from an EMBL/GenBank/DDBJ whole genome shotgun (WGS) entry which is preliminary data.</text>
</comment>
<dbReference type="Pfam" id="PF12796">
    <property type="entry name" value="Ank_2"/>
    <property type="match status" value="3"/>
</dbReference>
<dbReference type="PANTHER" id="PTHR24198:SF165">
    <property type="entry name" value="ANKYRIN REPEAT-CONTAINING PROTEIN-RELATED"/>
    <property type="match status" value="1"/>
</dbReference>
<dbReference type="Proteomes" id="UP000654075">
    <property type="component" value="Unassembled WGS sequence"/>
</dbReference>